<dbReference type="PANTHER" id="PTHR11808">
    <property type="entry name" value="TRANS-SULFURATION ENZYME FAMILY MEMBER"/>
    <property type="match status" value="1"/>
</dbReference>
<dbReference type="Gene3D" id="3.40.640.10">
    <property type="entry name" value="Type I PLP-dependent aspartate aminotransferase-like (Major domain)"/>
    <property type="match status" value="1"/>
</dbReference>
<evidence type="ECO:0000256" key="2">
    <source>
        <dbReference type="ARBA" id="ARBA00005038"/>
    </source>
</evidence>
<sequence length="130" mass="14152">MKNFELTFAEVTKEAVDYIADHFHPFNGIETIVTHGGFDPSDLEDLGRPVAPPISLATTFQQLTPGVAKYDYSRAGNFSRECLERCIAKLENGEHCSVFSSGLAALGALVQLLSAGDHIVAFDDLYGGEW</sequence>
<keyword evidence="5 8" id="KW-0663">Pyridoxal phosphate</keyword>
<dbReference type="GO" id="GO:0019346">
    <property type="term" value="P:transsulfuration"/>
    <property type="evidence" value="ECO:0007669"/>
    <property type="project" value="InterPro"/>
</dbReference>
<dbReference type="GO" id="GO:0019343">
    <property type="term" value="P:cysteine biosynthetic process via cystathionine"/>
    <property type="evidence" value="ECO:0007669"/>
    <property type="project" value="TreeGrafter"/>
</dbReference>
<evidence type="ECO:0000256" key="6">
    <source>
        <dbReference type="ARBA" id="ARBA00023192"/>
    </source>
</evidence>
<dbReference type="OrthoDB" id="6258891at2759"/>
<dbReference type="EMBL" id="UZAN01001423">
    <property type="protein sequence ID" value="VDP22661.1"/>
    <property type="molecule type" value="Genomic_DNA"/>
</dbReference>
<evidence type="ECO:0000256" key="5">
    <source>
        <dbReference type="ARBA" id="ARBA00022898"/>
    </source>
</evidence>
<dbReference type="EC" id="4.4.1.1" evidence="4"/>
<accession>A0A183A0F3</accession>
<dbReference type="GO" id="GO:0005737">
    <property type="term" value="C:cytoplasm"/>
    <property type="evidence" value="ECO:0007669"/>
    <property type="project" value="TreeGrafter"/>
</dbReference>
<keyword evidence="10" id="KW-1185">Reference proteome</keyword>
<dbReference type="InterPro" id="IPR015424">
    <property type="entry name" value="PyrdxlP-dep_Trfase"/>
</dbReference>
<evidence type="ECO:0000256" key="7">
    <source>
        <dbReference type="ARBA" id="ARBA00029853"/>
    </source>
</evidence>
<keyword evidence="6" id="KW-0198">Cysteine biosynthesis</keyword>
<reference evidence="9 10" key="2">
    <citation type="submission" date="2018-11" db="EMBL/GenBank/DDBJ databases">
        <authorList>
            <consortium name="Pathogen Informatics"/>
        </authorList>
    </citation>
    <scope>NUCLEOTIDE SEQUENCE [LARGE SCALE GENOMIC DNA]</scope>
    <source>
        <strain evidence="9 10">Egypt</strain>
    </source>
</reference>
<dbReference type="InterPro" id="IPR015421">
    <property type="entry name" value="PyrdxlP-dep_Trfase_major"/>
</dbReference>
<evidence type="ECO:0000256" key="4">
    <source>
        <dbReference type="ARBA" id="ARBA00012085"/>
    </source>
</evidence>
<evidence type="ECO:0000256" key="1">
    <source>
        <dbReference type="ARBA" id="ARBA00001933"/>
    </source>
</evidence>
<evidence type="ECO:0000313" key="9">
    <source>
        <dbReference type="EMBL" id="VDP22661.1"/>
    </source>
</evidence>
<comment type="pathway">
    <text evidence="2">Amino-acid biosynthesis; L-cysteine biosynthesis; L-cysteine from L-homocysteine and L-serine: step 2/2.</text>
</comment>
<evidence type="ECO:0000313" key="11">
    <source>
        <dbReference type="WBParaSite" id="ECPE_0000043801-mRNA-1"/>
    </source>
</evidence>
<evidence type="ECO:0000313" key="10">
    <source>
        <dbReference type="Proteomes" id="UP000272942"/>
    </source>
</evidence>
<dbReference type="PANTHER" id="PTHR11808:SF15">
    <property type="entry name" value="CYSTATHIONINE GAMMA-LYASE"/>
    <property type="match status" value="1"/>
</dbReference>
<evidence type="ECO:0000256" key="8">
    <source>
        <dbReference type="RuleBase" id="RU362118"/>
    </source>
</evidence>
<dbReference type="GO" id="GO:0030170">
    <property type="term" value="F:pyridoxal phosphate binding"/>
    <property type="evidence" value="ECO:0007669"/>
    <property type="project" value="InterPro"/>
</dbReference>
<dbReference type="AlphaFoldDB" id="A0A183A0F3"/>
<dbReference type="InterPro" id="IPR000277">
    <property type="entry name" value="Cys/Met-Metab_PyrdxlP-dep_enz"/>
</dbReference>
<organism evidence="11">
    <name type="scientific">Echinostoma caproni</name>
    <dbReference type="NCBI Taxonomy" id="27848"/>
    <lineage>
        <taxon>Eukaryota</taxon>
        <taxon>Metazoa</taxon>
        <taxon>Spiralia</taxon>
        <taxon>Lophotrochozoa</taxon>
        <taxon>Platyhelminthes</taxon>
        <taxon>Trematoda</taxon>
        <taxon>Digenea</taxon>
        <taxon>Plagiorchiida</taxon>
        <taxon>Echinostomata</taxon>
        <taxon>Echinostomatoidea</taxon>
        <taxon>Echinostomatidae</taxon>
        <taxon>Echinostoma</taxon>
    </lineage>
</organism>
<comment type="similarity">
    <text evidence="3 8">Belongs to the trans-sulfuration enzymes family.</text>
</comment>
<dbReference type="Pfam" id="PF01053">
    <property type="entry name" value="Cys_Met_Meta_PP"/>
    <property type="match status" value="1"/>
</dbReference>
<proteinExistence type="inferred from homology"/>
<name>A0A183A0F3_9TREM</name>
<keyword evidence="6" id="KW-0028">Amino-acid biosynthesis</keyword>
<protein>
    <recommendedName>
        <fullName evidence="4">cystathionine gamma-lyase</fullName>
        <ecNumber evidence="4">4.4.1.1</ecNumber>
    </recommendedName>
    <alternativeName>
        <fullName evidence="7">Gamma-cystathionase</fullName>
    </alternativeName>
</protein>
<dbReference type="GO" id="GO:0004123">
    <property type="term" value="F:cystathionine gamma-lyase activity"/>
    <property type="evidence" value="ECO:0007669"/>
    <property type="project" value="TreeGrafter"/>
</dbReference>
<evidence type="ECO:0000256" key="3">
    <source>
        <dbReference type="ARBA" id="ARBA00009077"/>
    </source>
</evidence>
<comment type="cofactor">
    <cofactor evidence="1 8">
        <name>pyridoxal 5'-phosphate</name>
        <dbReference type="ChEBI" id="CHEBI:597326"/>
    </cofactor>
</comment>
<dbReference type="WBParaSite" id="ECPE_0000043801-mRNA-1">
    <property type="protein sequence ID" value="ECPE_0000043801-mRNA-1"/>
    <property type="gene ID" value="ECPE_0000043801"/>
</dbReference>
<dbReference type="UniPathway" id="UPA00136">
    <property type="reaction ID" value="UER00202"/>
</dbReference>
<dbReference type="Proteomes" id="UP000272942">
    <property type="component" value="Unassembled WGS sequence"/>
</dbReference>
<dbReference type="SUPFAM" id="SSF53383">
    <property type="entry name" value="PLP-dependent transferases"/>
    <property type="match status" value="1"/>
</dbReference>
<reference evidence="11" key="1">
    <citation type="submission" date="2016-06" db="UniProtKB">
        <authorList>
            <consortium name="WormBaseParasite"/>
        </authorList>
    </citation>
    <scope>IDENTIFICATION</scope>
</reference>
<gene>
    <name evidence="9" type="ORF">ECPE_LOCUS438</name>
</gene>